<sequence>MSLAELLAPGADEWWAGPIEFERLADDHAAPLSYPTNGLFLFTVETEPVALLVRHDDDGHPFLLRLEIACRSVDHADRILAQLMNASRERLRSSPCAMSITPGPSKGFISRVVSSPVSDPEQLFLSADLTERLRDFVAPEPQPAEPPRCATPSSLDGSDQLTDLRGSILHADKGSIFNAV</sequence>
<accession>M5EZB0</accession>
<organism evidence="2 3">
    <name type="scientific">Mesorhizobium metallidurans STM 2683</name>
    <dbReference type="NCBI Taxonomy" id="1297569"/>
    <lineage>
        <taxon>Bacteria</taxon>
        <taxon>Pseudomonadati</taxon>
        <taxon>Pseudomonadota</taxon>
        <taxon>Alphaproteobacteria</taxon>
        <taxon>Hyphomicrobiales</taxon>
        <taxon>Phyllobacteriaceae</taxon>
        <taxon>Mesorhizobium</taxon>
    </lineage>
</organism>
<evidence type="ECO:0000313" key="2">
    <source>
        <dbReference type="EMBL" id="CCV04856.1"/>
    </source>
</evidence>
<dbReference type="EMBL" id="CAUM01000051">
    <property type="protein sequence ID" value="CCV04856.1"/>
    <property type="molecule type" value="Genomic_DNA"/>
</dbReference>
<reference evidence="2 3" key="1">
    <citation type="submission" date="2013-02" db="EMBL/GenBank/DDBJ databases">
        <authorList>
            <person name="Genoscope - CEA"/>
        </authorList>
    </citation>
    <scope>NUCLEOTIDE SEQUENCE [LARGE SCALE GENOMIC DNA]</scope>
    <source>
        <strain evidence="2 3">STM 2683</strain>
    </source>
</reference>
<evidence type="ECO:0000313" key="3">
    <source>
        <dbReference type="Proteomes" id="UP000012062"/>
    </source>
</evidence>
<feature type="region of interest" description="Disordered" evidence="1">
    <location>
        <begin position="138"/>
        <end position="157"/>
    </location>
</feature>
<proteinExistence type="predicted"/>
<dbReference type="Proteomes" id="UP000012062">
    <property type="component" value="Unassembled WGS sequence"/>
</dbReference>
<dbReference type="AlphaFoldDB" id="M5EZB0"/>
<protein>
    <submittedName>
        <fullName evidence="2">Uncharacterized protein</fullName>
    </submittedName>
</protein>
<gene>
    <name evidence="2" type="ORF">MESS2_1440003</name>
</gene>
<evidence type="ECO:0000256" key="1">
    <source>
        <dbReference type="SAM" id="MobiDB-lite"/>
    </source>
</evidence>
<name>M5EZB0_9HYPH</name>
<comment type="caution">
    <text evidence="2">The sequence shown here is derived from an EMBL/GenBank/DDBJ whole genome shotgun (WGS) entry which is preliminary data.</text>
</comment>
<keyword evidence="3" id="KW-1185">Reference proteome</keyword>